<name>V5BGS8_TRYCR</name>
<gene>
    <name evidence="2" type="ORF">TCDM_06422</name>
</gene>
<feature type="region of interest" description="Disordered" evidence="1">
    <location>
        <begin position="231"/>
        <end position="263"/>
    </location>
</feature>
<proteinExistence type="predicted"/>
<sequence length="334" mass="37749">MENSSAHYFYYFPPLFCVSSTSTSLFLLPALPHGVRPAKSSMMSSSNLPHRSWRGSTSAILCARSSKFSVAPSAAESGWFCRSSFFYALVEASPPPPPLPQKIRAPHCRPDQTHSQPPSRCPSCHASPAWSPRCPSHDVVGAMTVSYFSSSPPSAVARGAPPPPHRHHIPAPRQRLLLREKFPHHHHPHLLHRPCRHRRRCHAFWRSPSHFAVVAFSRVVLEVPNHPHFQACQQRIPPPPLRHYPRQHCHRRHRQSHGRRSSLKGHVCCLKPRQLHGSPSFSFSSSSQQQHPPDHQHRLPRHWYCLQVCCFLRDASPAGWPNALGGFLPPLSSF</sequence>
<evidence type="ECO:0000313" key="3">
    <source>
        <dbReference type="Proteomes" id="UP000017861"/>
    </source>
</evidence>
<evidence type="ECO:0000313" key="2">
    <source>
        <dbReference type="EMBL" id="ESS65277.1"/>
    </source>
</evidence>
<evidence type="ECO:0000256" key="1">
    <source>
        <dbReference type="SAM" id="MobiDB-lite"/>
    </source>
</evidence>
<reference evidence="2 3" key="1">
    <citation type="journal article" date="2014" name="Genome Announc.">
        <title>Trypanosoma cruzi Clone Dm28c Draft Genome Sequence.</title>
        <authorList>
            <person name="Grisard E.C."/>
            <person name="Teixeira S.M."/>
            <person name="de Almeida L.G."/>
            <person name="Stoco P.H."/>
            <person name="Gerber A.L."/>
            <person name="Talavera-Lopez C."/>
            <person name="Lima O.C."/>
            <person name="Andersson B."/>
            <person name="de Vasconcelos A.T."/>
        </authorList>
    </citation>
    <scope>NUCLEOTIDE SEQUENCE [LARGE SCALE GENOMIC DNA]</scope>
    <source>
        <strain evidence="2 3">Dm28c</strain>
    </source>
</reference>
<dbReference type="Proteomes" id="UP000017861">
    <property type="component" value="Unassembled WGS sequence"/>
</dbReference>
<dbReference type="VEuPathDB" id="TriTrypDB:TCDM_06422"/>
<accession>V5BGS8</accession>
<feature type="compositionally biased region" description="Basic residues" evidence="1">
    <location>
        <begin position="243"/>
        <end position="263"/>
    </location>
</feature>
<dbReference type="AlphaFoldDB" id="V5BGS8"/>
<organism evidence="2 3">
    <name type="scientific">Trypanosoma cruzi Dm28c</name>
    <dbReference type="NCBI Taxonomy" id="1416333"/>
    <lineage>
        <taxon>Eukaryota</taxon>
        <taxon>Discoba</taxon>
        <taxon>Euglenozoa</taxon>
        <taxon>Kinetoplastea</taxon>
        <taxon>Metakinetoplastina</taxon>
        <taxon>Trypanosomatida</taxon>
        <taxon>Trypanosomatidae</taxon>
        <taxon>Trypanosoma</taxon>
        <taxon>Schizotrypanum</taxon>
    </lineage>
</organism>
<comment type="caution">
    <text evidence="2">The sequence shown here is derived from an EMBL/GenBank/DDBJ whole genome shotgun (WGS) entry which is preliminary data.</text>
</comment>
<protein>
    <submittedName>
        <fullName evidence="2">Uncharacterized protein</fullName>
    </submittedName>
</protein>
<dbReference type="EMBL" id="AYLP01000068">
    <property type="protein sequence ID" value="ESS65277.1"/>
    <property type="molecule type" value="Genomic_DNA"/>
</dbReference>